<reference evidence="2" key="1">
    <citation type="submission" date="2016-06" db="EMBL/GenBank/DDBJ databases">
        <title>Parallel loss of symbiosis genes in relatives of nitrogen-fixing non-legume Parasponia.</title>
        <authorList>
            <person name="Van Velzen R."/>
            <person name="Holmer R."/>
            <person name="Bu F."/>
            <person name="Rutten L."/>
            <person name="Van Zeijl A."/>
            <person name="Liu W."/>
            <person name="Santuari L."/>
            <person name="Cao Q."/>
            <person name="Sharma T."/>
            <person name="Shen D."/>
            <person name="Roswanjaya Y."/>
            <person name="Wardhani T."/>
            <person name="Kalhor M.S."/>
            <person name="Jansen J."/>
            <person name="Van den Hoogen J."/>
            <person name="Gungor B."/>
            <person name="Hartog M."/>
            <person name="Hontelez J."/>
            <person name="Verver J."/>
            <person name="Yang W.-C."/>
            <person name="Schijlen E."/>
            <person name="Repin R."/>
            <person name="Schilthuizen M."/>
            <person name="Schranz E."/>
            <person name="Heidstra R."/>
            <person name="Miyata K."/>
            <person name="Fedorova E."/>
            <person name="Kohlen W."/>
            <person name="Bisseling T."/>
            <person name="Smit S."/>
            <person name="Geurts R."/>
        </authorList>
    </citation>
    <scope>NUCLEOTIDE SEQUENCE [LARGE SCALE GENOMIC DNA]</scope>
    <source>
        <strain evidence="2">cv. WU1-14</strain>
    </source>
</reference>
<evidence type="ECO:0000313" key="1">
    <source>
        <dbReference type="EMBL" id="PON65613.1"/>
    </source>
</evidence>
<dbReference type="AlphaFoldDB" id="A0A2P5CX32"/>
<keyword evidence="2" id="KW-1185">Reference proteome</keyword>
<protein>
    <submittedName>
        <fullName evidence="1">Uncharacterized protein</fullName>
    </submittedName>
</protein>
<name>A0A2P5CX32_PARAD</name>
<sequence>MKTQNTGFTKINQNPEECLHNFSQLNQTSFFLFFCYHSQSNLALLSSDHRTSSLIGHNLKQQRVWHSAINDTRRPNTLRKRPDAAIHLRNHSAADFPLLHHLLHPFYVNLLHQATRVVSVSEDSSHVRQQNQLLGPQCRRQFSGHRIGVDVVLLAELVRGHRSNHRNVAVIDDRPEYSRVDPRHLPDEAQFGGVCGGARRDNPAVGAAEPDGLDSGLVDARDEVLVHLTGQDHGDNLHGLGVRDSEAVVEADLDVEAFEPEVDLGPTAVDEDGAEAHAGEEDEVVDDGGLEGLRLHGGAAVLDHDGFAPEFLDEGERFGENVDPELTRGGGG</sequence>
<dbReference type="Proteomes" id="UP000237105">
    <property type="component" value="Unassembled WGS sequence"/>
</dbReference>
<evidence type="ECO:0000313" key="2">
    <source>
        <dbReference type="Proteomes" id="UP000237105"/>
    </source>
</evidence>
<accession>A0A2P5CX32</accession>
<dbReference type="OrthoDB" id="10316213at2759"/>
<proteinExistence type="predicted"/>
<organism evidence="1 2">
    <name type="scientific">Parasponia andersonii</name>
    <name type="common">Sponia andersonii</name>
    <dbReference type="NCBI Taxonomy" id="3476"/>
    <lineage>
        <taxon>Eukaryota</taxon>
        <taxon>Viridiplantae</taxon>
        <taxon>Streptophyta</taxon>
        <taxon>Embryophyta</taxon>
        <taxon>Tracheophyta</taxon>
        <taxon>Spermatophyta</taxon>
        <taxon>Magnoliopsida</taxon>
        <taxon>eudicotyledons</taxon>
        <taxon>Gunneridae</taxon>
        <taxon>Pentapetalae</taxon>
        <taxon>rosids</taxon>
        <taxon>fabids</taxon>
        <taxon>Rosales</taxon>
        <taxon>Cannabaceae</taxon>
        <taxon>Parasponia</taxon>
    </lineage>
</organism>
<dbReference type="EMBL" id="JXTB01000086">
    <property type="protein sequence ID" value="PON65613.1"/>
    <property type="molecule type" value="Genomic_DNA"/>
</dbReference>
<gene>
    <name evidence="1" type="ORF">PanWU01x14_116250</name>
</gene>
<comment type="caution">
    <text evidence="1">The sequence shown here is derived from an EMBL/GenBank/DDBJ whole genome shotgun (WGS) entry which is preliminary data.</text>
</comment>